<dbReference type="AlphaFoldDB" id="A0AAW1X570"/>
<protein>
    <recommendedName>
        <fullName evidence="2">DUF4283 domain-containing protein</fullName>
    </recommendedName>
</protein>
<sequence length="457" mass="50650">MGKPNSTNAFKFMLDGLRRKWKLRGGWQLIDIPNDYFVVKFNLEEDANHVLCGGPWILAGQTLVVQRWRPDFDPENETISRMALWIRINGLPVKYFEESIIAQIGSLVGTVVKVDQLTLAQARGMFARVCVEVNLEKPLKPFVEVESGTFGIVYEGISMVCFGCGCYGHVKDKCSNLANVNGNNEAAENPMQEDNRETQNNYANDNSAKIDTTQTDEHGAKSEGMGPWMLMSYKHRKNNVDNLSSRKNNTSSGSRFSVLNNDEDEEPLGPQQADVSPDMQTHTPDIVKLWQSFQDKSGSARDHSDALGKNKDNGKKKVADKETIQKNSTTNRRQPLKEVSNKVRSPNAAGTSTSVKVLKNHRESKAAIDTNFNLQLPDIQLNFSNSVLGVCSDTPATFGRCPPEENISNIVPCTHEGGKPPILSKDVAMLQNEDTNASGDEQSNFPSSTEEDMIMTS</sequence>
<dbReference type="InterPro" id="IPR040256">
    <property type="entry name" value="At4g02000-like"/>
</dbReference>
<evidence type="ECO:0000313" key="3">
    <source>
        <dbReference type="EMBL" id="KAK9931827.1"/>
    </source>
</evidence>
<feature type="region of interest" description="Disordered" evidence="1">
    <location>
        <begin position="294"/>
        <end position="353"/>
    </location>
</feature>
<feature type="compositionally biased region" description="Polar residues" evidence="1">
    <location>
        <begin position="432"/>
        <end position="448"/>
    </location>
</feature>
<reference evidence="3 4" key="1">
    <citation type="journal article" date="2023" name="G3 (Bethesda)">
        <title>A chromosome-length genome assembly and annotation of blackberry (Rubus argutus, cv. 'Hillquist').</title>
        <authorList>
            <person name="Bruna T."/>
            <person name="Aryal R."/>
            <person name="Dudchenko O."/>
            <person name="Sargent D.J."/>
            <person name="Mead D."/>
            <person name="Buti M."/>
            <person name="Cavallini A."/>
            <person name="Hytonen T."/>
            <person name="Andres J."/>
            <person name="Pham M."/>
            <person name="Weisz D."/>
            <person name="Mascagni F."/>
            <person name="Usai G."/>
            <person name="Natali L."/>
            <person name="Bassil N."/>
            <person name="Fernandez G.E."/>
            <person name="Lomsadze A."/>
            <person name="Armour M."/>
            <person name="Olukolu B."/>
            <person name="Poorten T."/>
            <person name="Britton C."/>
            <person name="Davik J."/>
            <person name="Ashrafi H."/>
            <person name="Aiden E.L."/>
            <person name="Borodovsky M."/>
            <person name="Worthington M."/>
        </authorList>
    </citation>
    <scope>NUCLEOTIDE SEQUENCE [LARGE SCALE GENOMIC DNA]</scope>
    <source>
        <strain evidence="3">PI 553951</strain>
    </source>
</reference>
<comment type="caution">
    <text evidence="3">The sequence shown here is derived from an EMBL/GenBank/DDBJ whole genome shotgun (WGS) entry which is preliminary data.</text>
</comment>
<evidence type="ECO:0000259" key="2">
    <source>
        <dbReference type="Pfam" id="PF14111"/>
    </source>
</evidence>
<name>A0AAW1X570_RUBAR</name>
<dbReference type="Pfam" id="PF14111">
    <property type="entry name" value="DUF4283"/>
    <property type="match status" value="1"/>
</dbReference>
<dbReference type="PANTHER" id="PTHR31286">
    <property type="entry name" value="GLYCINE-RICH CELL WALL STRUCTURAL PROTEIN 1.8-LIKE"/>
    <property type="match status" value="1"/>
</dbReference>
<dbReference type="InterPro" id="IPR025558">
    <property type="entry name" value="DUF4283"/>
</dbReference>
<evidence type="ECO:0000313" key="4">
    <source>
        <dbReference type="Proteomes" id="UP001457282"/>
    </source>
</evidence>
<feature type="domain" description="DUF4283" evidence="2">
    <location>
        <begin position="17"/>
        <end position="75"/>
    </location>
</feature>
<dbReference type="PANTHER" id="PTHR31286:SF99">
    <property type="entry name" value="DUF4283 DOMAIN-CONTAINING PROTEIN"/>
    <property type="match status" value="1"/>
</dbReference>
<keyword evidence="4" id="KW-1185">Reference proteome</keyword>
<organism evidence="3 4">
    <name type="scientific">Rubus argutus</name>
    <name type="common">Southern blackberry</name>
    <dbReference type="NCBI Taxonomy" id="59490"/>
    <lineage>
        <taxon>Eukaryota</taxon>
        <taxon>Viridiplantae</taxon>
        <taxon>Streptophyta</taxon>
        <taxon>Embryophyta</taxon>
        <taxon>Tracheophyta</taxon>
        <taxon>Spermatophyta</taxon>
        <taxon>Magnoliopsida</taxon>
        <taxon>eudicotyledons</taxon>
        <taxon>Gunneridae</taxon>
        <taxon>Pentapetalae</taxon>
        <taxon>rosids</taxon>
        <taxon>fabids</taxon>
        <taxon>Rosales</taxon>
        <taxon>Rosaceae</taxon>
        <taxon>Rosoideae</taxon>
        <taxon>Rosoideae incertae sedis</taxon>
        <taxon>Rubus</taxon>
    </lineage>
</organism>
<feature type="region of interest" description="Disordered" evidence="1">
    <location>
        <begin position="185"/>
        <end position="226"/>
    </location>
</feature>
<accession>A0AAW1X570</accession>
<proteinExistence type="predicted"/>
<feature type="compositionally biased region" description="Polar residues" evidence="1">
    <location>
        <begin position="240"/>
        <end position="260"/>
    </location>
</feature>
<gene>
    <name evidence="3" type="ORF">M0R45_019087</name>
</gene>
<feature type="compositionally biased region" description="Basic and acidic residues" evidence="1">
    <location>
        <begin position="298"/>
        <end position="324"/>
    </location>
</feature>
<dbReference type="Proteomes" id="UP001457282">
    <property type="component" value="Unassembled WGS sequence"/>
</dbReference>
<feature type="region of interest" description="Disordered" evidence="1">
    <location>
        <begin position="432"/>
        <end position="457"/>
    </location>
</feature>
<feature type="compositionally biased region" description="Polar residues" evidence="1">
    <location>
        <begin position="342"/>
        <end position="353"/>
    </location>
</feature>
<evidence type="ECO:0000256" key="1">
    <source>
        <dbReference type="SAM" id="MobiDB-lite"/>
    </source>
</evidence>
<dbReference type="EMBL" id="JBEDUW010000004">
    <property type="protein sequence ID" value="KAK9931827.1"/>
    <property type="molecule type" value="Genomic_DNA"/>
</dbReference>
<feature type="region of interest" description="Disordered" evidence="1">
    <location>
        <begin position="240"/>
        <end position="279"/>
    </location>
</feature>
<feature type="compositionally biased region" description="Polar residues" evidence="1">
    <location>
        <begin position="198"/>
        <end position="213"/>
    </location>
</feature>